<name>A0AAW1W4N4_RUBAR</name>
<dbReference type="PANTHER" id="PTHR47744">
    <property type="entry name" value="OS05G0526300 PROTEIN"/>
    <property type="match status" value="1"/>
</dbReference>
<organism evidence="2 3">
    <name type="scientific">Rubus argutus</name>
    <name type="common">Southern blackberry</name>
    <dbReference type="NCBI Taxonomy" id="59490"/>
    <lineage>
        <taxon>Eukaryota</taxon>
        <taxon>Viridiplantae</taxon>
        <taxon>Streptophyta</taxon>
        <taxon>Embryophyta</taxon>
        <taxon>Tracheophyta</taxon>
        <taxon>Spermatophyta</taxon>
        <taxon>Magnoliopsida</taxon>
        <taxon>eudicotyledons</taxon>
        <taxon>Gunneridae</taxon>
        <taxon>Pentapetalae</taxon>
        <taxon>rosids</taxon>
        <taxon>fabids</taxon>
        <taxon>Rosales</taxon>
        <taxon>Rosaceae</taxon>
        <taxon>Rosoideae</taxon>
        <taxon>Rosoideae incertae sedis</taxon>
        <taxon>Rubus</taxon>
    </lineage>
</organism>
<dbReference type="Proteomes" id="UP001457282">
    <property type="component" value="Unassembled WGS sequence"/>
</dbReference>
<reference evidence="2 3" key="1">
    <citation type="journal article" date="2023" name="G3 (Bethesda)">
        <title>A chromosome-length genome assembly and annotation of blackberry (Rubus argutus, cv. 'Hillquist').</title>
        <authorList>
            <person name="Bruna T."/>
            <person name="Aryal R."/>
            <person name="Dudchenko O."/>
            <person name="Sargent D.J."/>
            <person name="Mead D."/>
            <person name="Buti M."/>
            <person name="Cavallini A."/>
            <person name="Hytonen T."/>
            <person name="Andres J."/>
            <person name="Pham M."/>
            <person name="Weisz D."/>
            <person name="Mascagni F."/>
            <person name="Usai G."/>
            <person name="Natali L."/>
            <person name="Bassil N."/>
            <person name="Fernandez G.E."/>
            <person name="Lomsadze A."/>
            <person name="Armour M."/>
            <person name="Olukolu B."/>
            <person name="Poorten T."/>
            <person name="Britton C."/>
            <person name="Davik J."/>
            <person name="Ashrafi H."/>
            <person name="Aiden E.L."/>
            <person name="Borodovsky M."/>
            <person name="Worthington M."/>
        </authorList>
    </citation>
    <scope>NUCLEOTIDE SEQUENCE [LARGE SCALE GENOMIC DNA]</scope>
    <source>
        <strain evidence="2">PI 553951</strain>
    </source>
</reference>
<dbReference type="SUPFAM" id="SSF81383">
    <property type="entry name" value="F-box domain"/>
    <property type="match status" value="1"/>
</dbReference>
<dbReference type="PROSITE" id="PS50181">
    <property type="entry name" value="FBOX"/>
    <property type="match status" value="1"/>
</dbReference>
<dbReference type="Gene3D" id="1.20.1280.50">
    <property type="match status" value="1"/>
</dbReference>
<accession>A0AAW1W4N4</accession>
<dbReference type="CDD" id="cd09917">
    <property type="entry name" value="F-box_SF"/>
    <property type="match status" value="1"/>
</dbReference>
<keyword evidence="3" id="KW-1185">Reference proteome</keyword>
<dbReference type="AlphaFoldDB" id="A0AAW1W4N4"/>
<dbReference type="Pfam" id="PF12937">
    <property type="entry name" value="F-box-like"/>
    <property type="match status" value="1"/>
</dbReference>
<dbReference type="InterPro" id="IPR001810">
    <property type="entry name" value="F-box_dom"/>
</dbReference>
<sequence>MSKLLERYQKLALKESLDSIHRYPLVCKELSLILRGAYSKLPKNLRSLIFQDTLTAFRFVPGMQTRSAVSAAHLLLQSVEATLPKQKKNLAVTEYKNSMVAHKRRTKARQEEHVSGSTHLPQDVLVHVFSFLDFQSLVSVGLVCWPWNFAASENRLWQSQYATFFRDSYNDLSVKKQHTSRQVEDEGYTLFWRKAFKRAYKGMSSSKKLKSSRGYCRYCQTIVWLENMKCSNEHIGLNSESQKIDPVLPSQVVEYLLDDSISFISSSESECDSDTEAGSFSRLWSYRRPLTRTQDSPSI</sequence>
<dbReference type="SMART" id="SM00256">
    <property type="entry name" value="FBOX"/>
    <property type="match status" value="1"/>
</dbReference>
<protein>
    <recommendedName>
        <fullName evidence="1">F-box domain-containing protein</fullName>
    </recommendedName>
</protein>
<proteinExistence type="predicted"/>
<dbReference type="InterPro" id="IPR057039">
    <property type="entry name" value="At5g52880_ARM"/>
</dbReference>
<feature type="domain" description="F-box" evidence="1">
    <location>
        <begin position="114"/>
        <end position="160"/>
    </location>
</feature>
<evidence type="ECO:0000313" key="2">
    <source>
        <dbReference type="EMBL" id="KAK9914361.1"/>
    </source>
</evidence>
<comment type="caution">
    <text evidence="2">The sequence shown here is derived from an EMBL/GenBank/DDBJ whole genome shotgun (WGS) entry which is preliminary data.</text>
</comment>
<dbReference type="Pfam" id="PF24104">
    <property type="entry name" value="At5g52880_ARM"/>
    <property type="match status" value="1"/>
</dbReference>
<evidence type="ECO:0000313" key="3">
    <source>
        <dbReference type="Proteomes" id="UP001457282"/>
    </source>
</evidence>
<dbReference type="EMBL" id="JBEDUW010000007">
    <property type="protein sequence ID" value="KAK9914361.1"/>
    <property type="molecule type" value="Genomic_DNA"/>
</dbReference>
<gene>
    <name evidence="2" type="ORF">M0R45_038145</name>
</gene>
<dbReference type="InterPro" id="IPR036047">
    <property type="entry name" value="F-box-like_dom_sf"/>
</dbReference>
<evidence type="ECO:0000259" key="1">
    <source>
        <dbReference type="PROSITE" id="PS50181"/>
    </source>
</evidence>
<dbReference type="PANTHER" id="PTHR47744:SF1">
    <property type="entry name" value="OS05G0526300 PROTEIN"/>
    <property type="match status" value="1"/>
</dbReference>